<dbReference type="PANTHER" id="PTHR37718:SF2">
    <property type="entry name" value="OS03G0205150 PROTEIN"/>
    <property type="match status" value="1"/>
</dbReference>
<dbReference type="Proteomes" id="UP000289340">
    <property type="component" value="Chromosome 4"/>
</dbReference>
<comment type="caution">
    <text evidence="2">The sequence shown here is derived from an EMBL/GenBank/DDBJ whole genome shotgun (WGS) entry which is preliminary data.</text>
</comment>
<feature type="region of interest" description="Disordered" evidence="1">
    <location>
        <begin position="18"/>
        <end position="38"/>
    </location>
</feature>
<protein>
    <submittedName>
        <fullName evidence="2">Uncharacterized protein</fullName>
    </submittedName>
</protein>
<evidence type="ECO:0000313" key="2">
    <source>
        <dbReference type="EMBL" id="RZC16104.1"/>
    </source>
</evidence>
<accession>A0A445KYU2</accession>
<name>A0A445KYU2_GLYSO</name>
<keyword evidence="3" id="KW-1185">Reference proteome</keyword>
<evidence type="ECO:0000313" key="3">
    <source>
        <dbReference type="Proteomes" id="UP000289340"/>
    </source>
</evidence>
<proteinExistence type="predicted"/>
<sequence length="231" mass="26373">MLQPYGINIGLKEHSNRVTPKAYTPKSPSGPLPPDSAFERDSYCLPPLELDPDDMDDALIYRRIWCPFSDWIDMEFRNFDTRCTGELLKHMDRQNEVLMQAYRSMFHELRKLQVEEEMLMRKMHEVMSAHDPTKSADEEEPVAPEAVLATREGERNGKTIAEAQLVGEATWEASETETIKEKLPSLCVEENAEIREGDIDGNPVPMVLGQSTIEKPLKVYTRRPKAQVPKG</sequence>
<organism evidence="2 3">
    <name type="scientific">Glycine soja</name>
    <name type="common">Wild soybean</name>
    <dbReference type="NCBI Taxonomy" id="3848"/>
    <lineage>
        <taxon>Eukaryota</taxon>
        <taxon>Viridiplantae</taxon>
        <taxon>Streptophyta</taxon>
        <taxon>Embryophyta</taxon>
        <taxon>Tracheophyta</taxon>
        <taxon>Spermatophyta</taxon>
        <taxon>Magnoliopsida</taxon>
        <taxon>eudicotyledons</taxon>
        <taxon>Gunneridae</taxon>
        <taxon>Pentapetalae</taxon>
        <taxon>rosids</taxon>
        <taxon>fabids</taxon>
        <taxon>Fabales</taxon>
        <taxon>Fabaceae</taxon>
        <taxon>Papilionoideae</taxon>
        <taxon>50 kb inversion clade</taxon>
        <taxon>NPAAA clade</taxon>
        <taxon>indigoferoid/millettioid clade</taxon>
        <taxon>Phaseoleae</taxon>
        <taxon>Glycine</taxon>
        <taxon>Glycine subgen. Soja</taxon>
    </lineage>
</organism>
<dbReference type="EMBL" id="QZWG01000004">
    <property type="protein sequence ID" value="RZC16104.1"/>
    <property type="molecule type" value="Genomic_DNA"/>
</dbReference>
<evidence type="ECO:0000256" key="1">
    <source>
        <dbReference type="SAM" id="MobiDB-lite"/>
    </source>
</evidence>
<gene>
    <name evidence="2" type="ORF">D0Y65_009400</name>
</gene>
<dbReference type="AlphaFoldDB" id="A0A445KYU2"/>
<dbReference type="PANTHER" id="PTHR37718">
    <property type="entry name" value="BNAC03G61340D PROTEIN"/>
    <property type="match status" value="1"/>
</dbReference>
<reference evidence="2 3" key="1">
    <citation type="submission" date="2018-09" db="EMBL/GenBank/DDBJ databases">
        <title>A high-quality reference genome of wild soybean provides a powerful tool to mine soybean genomes.</title>
        <authorList>
            <person name="Xie M."/>
            <person name="Chung C.Y.L."/>
            <person name="Li M.-W."/>
            <person name="Wong F.-L."/>
            <person name="Chan T.-F."/>
            <person name="Lam H.-M."/>
        </authorList>
    </citation>
    <scope>NUCLEOTIDE SEQUENCE [LARGE SCALE GENOMIC DNA]</scope>
    <source>
        <strain evidence="3">cv. W05</strain>
        <tissue evidence="2">Hypocotyl of etiolated seedlings</tissue>
    </source>
</reference>